<keyword evidence="3" id="KW-1185">Reference proteome</keyword>
<evidence type="ECO:0000313" key="3">
    <source>
        <dbReference type="Proteomes" id="UP000325433"/>
    </source>
</evidence>
<dbReference type="EMBL" id="ML738315">
    <property type="protein sequence ID" value="KAE8314954.1"/>
    <property type="molecule type" value="Genomic_DNA"/>
</dbReference>
<proteinExistence type="predicted"/>
<evidence type="ECO:0000313" key="2">
    <source>
        <dbReference type="EMBL" id="KAE8314954.1"/>
    </source>
</evidence>
<evidence type="ECO:0008006" key="4">
    <source>
        <dbReference type="Google" id="ProtNLM"/>
    </source>
</evidence>
<dbReference type="AlphaFoldDB" id="A0A5N6W287"/>
<gene>
    <name evidence="2" type="ORF">BDV41DRAFT_203213</name>
</gene>
<protein>
    <recommendedName>
        <fullName evidence="4">Secreted protein</fullName>
    </recommendedName>
</protein>
<evidence type="ECO:0000256" key="1">
    <source>
        <dbReference type="SAM" id="SignalP"/>
    </source>
</evidence>
<accession>A0A5N6W287</accession>
<organism evidence="2 3">
    <name type="scientific">Aspergillus transmontanensis</name>
    <dbReference type="NCBI Taxonomy" id="1034304"/>
    <lineage>
        <taxon>Eukaryota</taxon>
        <taxon>Fungi</taxon>
        <taxon>Dikarya</taxon>
        <taxon>Ascomycota</taxon>
        <taxon>Pezizomycotina</taxon>
        <taxon>Eurotiomycetes</taxon>
        <taxon>Eurotiomycetidae</taxon>
        <taxon>Eurotiales</taxon>
        <taxon>Aspergillaceae</taxon>
        <taxon>Aspergillus</taxon>
        <taxon>Aspergillus subgen. Circumdati</taxon>
    </lineage>
</organism>
<name>A0A5N6W287_9EURO</name>
<feature type="signal peptide" evidence="1">
    <location>
        <begin position="1"/>
        <end position="20"/>
    </location>
</feature>
<keyword evidence="1" id="KW-0732">Signal</keyword>
<sequence length="109" mass="12325">MTIKIIKIFLFCVFSVQVSPVSVFHQVRIHPLDDGRCRDHLEAEICITYVLFSGSSNSELCLDDTQSPIAARGVQSHTLQRLFHAPRLERRPLNGEAGVFNVRQGCRCK</sequence>
<dbReference type="Proteomes" id="UP000325433">
    <property type="component" value="Unassembled WGS sequence"/>
</dbReference>
<reference evidence="3" key="1">
    <citation type="submission" date="2019-04" db="EMBL/GenBank/DDBJ databases">
        <title>Friends and foes A comparative genomics studyof 23 Aspergillus species from section Flavi.</title>
        <authorList>
            <consortium name="DOE Joint Genome Institute"/>
            <person name="Kjaerbolling I."/>
            <person name="Vesth T."/>
            <person name="Frisvad J.C."/>
            <person name="Nybo J.L."/>
            <person name="Theobald S."/>
            <person name="Kildgaard S."/>
            <person name="Isbrandt T."/>
            <person name="Kuo A."/>
            <person name="Sato A."/>
            <person name="Lyhne E.K."/>
            <person name="Kogle M.E."/>
            <person name="Wiebenga A."/>
            <person name="Kun R.S."/>
            <person name="Lubbers R.J."/>
            <person name="Makela M.R."/>
            <person name="Barry K."/>
            <person name="Chovatia M."/>
            <person name="Clum A."/>
            <person name="Daum C."/>
            <person name="Haridas S."/>
            <person name="He G."/>
            <person name="LaButti K."/>
            <person name="Lipzen A."/>
            <person name="Mondo S."/>
            <person name="Riley R."/>
            <person name="Salamov A."/>
            <person name="Simmons B.A."/>
            <person name="Magnuson J.K."/>
            <person name="Henrissat B."/>
            <person name="Mortensen U.H."/>
            <person name="Larsen T.O."/>
            <person name="Devries R.P."/>
            <person name="Grigoriev I.V."/>
            <person name="Machida M."/>
            <person name="Baker S.E."/>
            <person name="Andersen M.R."/>
        </authorList>
    </citation>
    <scope>NUCLEOTIDE SEQUENCE [LARGE SCALE GENOMIC DNA]</scope>
    <source>
        <strain evidence="3">CBS 130015</strain>
    </source>
</reference>
<feature type="chain" id="PRO_5025008557" description="Secreted protein" evidence="1">
    <location>
        <begin position="21"/>
        <end position="109"/>
    </location>
</feature>